<dbReference type="EMBL" id="CATZAZ010000011">
    <property type="protein sequence ID" value="CAJ0804041.1"/>
    <property type="molecule type" value="Genomic_DNA"/>
</dbReference>
<evidence type="ECO:0000313" key="2">
    <source>
        <dbReference type="Proteomes" id="UP001189756"/>
    </source>
</evidence>
<dbReference type="SMART" id="SM00938">
    <property type="entry name" value="P-II"/>
    <property type="match status" value="1"/>
</dbReference>
<dbReference type="SUPFAM" id="SSF54913">
    <property type="entry name" value="GlnB-like"/>
    <property type="match status" value="1"/>
</dbReference>
<dbReference type="RefSeq" id="WP_012435797.1">
    <property type="nucleotide sequence ID" value="NZ_CATZAZ010000011.1"/>
</dbReference>
<reference evidence="1" key="1">
    <citation type="submission" date="2023-07" db="EMBL/GenBank/DDBJ databases">
        <authorList>
            <person name="Peeters C."/>
        </authorList>
    </citation>
    <scope>NUCLEOTIDE SEQUENCE</scope>
    <source>
        <strain evidence="1">R-77560</strain>
    </source>
</reference>
<dbReference type="GO" id="GO:0030234">
    <property type="term" value="F:enzyme regulator activity"/>
    <property type="evidence" value="ECO:0007669"/>
    <property type="project" value="InterPro"/>
</dbReference>
<dbReference type="PRINTS" id="PR00340">
    <property type="entry name" value="PIIGLNB"/>
</dbReference>
<dbReference type="InterPro" id="IPR002187">
    <property type="entry name" value="N-reg_PII"/>
</dbReference>
<proteinExistence type="predicted"/>
<evidence type="ECO:0008006" key="3">
    <source>
        <dbReference type="Google" id="ProtNLM"/>
    </source>
</evidence>
<evidence type="ECO:0000313" key="1">
    <source>
        <dbReference type="EMBL" id="CAJ0804041.1"/>
    </source>
</evidence>
<organism evidence="1 2">
    <name type="scientific">Ralstonia thomasii</name>
    <dbReference type="NCBI Taxonomy" id="3058596"/>
    <lineage>
        <taxon>Bacteria</taxon>
        <taxon>Pseudomonadati</taxon>
        <taxon>Pseudomonadota</taxon>
        <taxon>Betaproteobacteria</taxon>
        <taxon>Burkholderiales</taxon>
        <taxon>Burkholderiaceae</taxon>
        <taxon>Ralstonia</taxon>
    </lineage>
</organism>
<dbReference type="AlphaFoldDB" id="A0AAD2F5E1"/>
<accession>A0AAD2F5E1</accession>
<gene>
    <name evidence="1" type="ORF">R77560_04008</name>
</gene>
<protein>
    <recommendedName>
        <fullName evidence="3">Nitrogen regulatory protein P-II</fullName>
    </recommendedName>
</protein>
<dbReference type="Pfam" id="PF00543">
    <property type="entry name" value="P-II"/>
    <property type="match status" value="1"/>
</dbReference>
<name>A0AAD2F5E1_9RALS</name>
<dbReference type="Proteomes" id="UP001189756">
    <property type="component" value="Unassembled WGS sequence"/>
</dbReference>
<dbReference type="GO" id="GO:0006808">
    <property type="term" value="P:regulation of nitrogen utilization"/>
    <property type="evidence" value="ECO:0007669"/>
    <property type="project" value="InterPro"/>
</dbReference>
<dbReference type="PROSITE" id="PS51343">
    <property type="entry name" value="PII_GLNB_DOM"/>
    <property type="match status" value="1"/>
</dbReference>
<dbReference type="InterPro" id="IPR011322">
    <property type="entry name" value="N-reg_PII-like_a/b"/>
</dbReference>
<dbReference type="Gene3D" id="3.30.70.120">
    <property type="match status" value="1"/>
</dbReference>
<sequence length="109" mass="11597">MSTKWVIAIVPTELLEQLERSLATVHVPGLTITRVKGYGEYKNFFSSDLTSVHTKVEIFADEAEVEAITKAIVEVGKSTVPGAGIVAVVPVEAFLHLHVPPGESAGAAE</sequence>
<comment type="caution">
    <text evidence="1">The sequence shown here is derived from an EMBL/GenBank/DDBJ whole genome shotgun (WGS) entry which is preliminary data.</text>
</comment>
<dbReference type="InterPro" id="IPR015867">
    <property type="entry name" value="N-reg_PII/ATP_PRibTrfase_C"/>
</dbReference>